<evidence type="ECO:0000313" key="2">
    <source>
        <dbReference type="EMBL" id="MBS7810156.1"/>
    </source>
</evidence>
<gene>
    <name evidence="2" type="ORF">KHU32_04345</name>
</gene>
<sequence>MKFALPLLLALALGACDSLDTSPGSSGVPDTAIGPMNFTRGQITTGGQVIMDREMAPRR</sequence>
<dbReference type="Proteomes" id="UP000766336">
    <property type="component" value="Unassembled WGS sequence"/>
</dbReference>
<feature type="region of interest" description="Disordered" evidence="1">
    <location>
        <begin position="21"/>
        <end position="40"/>
    </location>
</feature>
<name>A0ABS5Q8X3_9PROT</name>
<dbReference type="EMBL" id="JAHCDA010000001">
    <property type="protein sequence ID" value="MBS7810156.1"/>
    <property type="molecule type" value="Genomic_DNA"/>
</dbReference>
<protein>
    <recommendedName>
        <fullName evidence="4">Lipoprotein</fullName>
    </recommendedName>
</protein>
<evidence type="ECO:0000256" key="1">
    <source>
        <dbReference type="SAM" id="MobiDB-lite"/>
    </source>
</evidence>
<reference evidence="2 3" key="1">
    <citation type="submission" date="2021-05" db="EMBL/GenBank/DDBJ databases">
        <title>Roseococcus sp. XZZS9, whole genome shotgun sequencing project.</title>
        <authorList>
            <person name="Zhao G."/>
            <person name="Shen L."/>
        </authorList>
    </citation>
    <scope>NUCLEOTIDE SEQUENCE [LARGE SCALE GENOMIC DNA]</scope>
    <source>
        <strain evidence="2 3">XZZS9</strain>
    </source>
</reference>
<comment type="caution">
    <text evidence="2">The sequence shown here is derived from an EMBL/GenBank/DDBJ whole genome shotgun (WGS) entry which is preliminary data.</text>
</comment>
<dbReference type="PROSITE" id="PS51257">
    <property type="entry name" value="PROKAR_LIPOPROTEIN"/>
    <property type="match status" value="1"/>
</dbReference>
<evidence type="ECO:0000313" key="3">
    <source>
        <dbReference type="Proteomes" id="UP000766336"/>
    </source>
</evidence>
<evidence type="ECO:0008006" key="4">
    <source>
        <dbReference type="Google" id="ProtNLM"/>
    </source>
</evidence>
<organism evidence="2 3">
    <name type="scientific">Roseococcus pinisoli</name>
    <dbReference type="NCBI Taxonomy" id="2835040"/>
    <lineage>
        <taxon>Bacteria</taxon>
        <taxon>Pseudomonadati</taxon>
        <taxon>Pseudomonadota</taxon>
        <taxon>Alphaproteobacteria</taxon>
        <taxon>Acetobacterales</taxon>
        <taxon>Roseomonadaceae</taxon>
        <taxon>Roseococcus</taxon>
    </lineage>
</organism>
<accession>A0ABS5Q8X3</accession>
<proteinExistence type="predicted"/>
<dbReference type="RefSeq" id="WP_213668794.1">
    <property type="nucleotide sequence ID" value="NZ_JAHCDA010000001.1"/>
</dbReference>
<keyword evidence="3" id="KW-1185">Reference proteome</keyword>